<dbReference type="Proteomes" id="UP000728185">
    <property type="component" value="Unassembled WGS sequence"/>
</dbReference>
<gene>
    <name evidence="1" type="ORF">FBUS_00765</name>
</gene>
<protein>
    <submittedName>
        <fullName evidence="1">Uncharacterized protein</fullName>
    </submittedName>
</protein>
<evidence type="ECO:0000313" key="2">
    <source>
        <dbReference type="Proteomes" id="UP000728185"/>
    </source>
</evidence>
<comment type="caution">
    <text evidence="1">The sequence shown here is derived from an EMBL/GenBank/DDBJ whole genome shotgun (WGS) entry which is preliminary data.</text>
</comment>
<dbReference type="OrthoDB" id="6257465at2759"/>
<evidence type="ECO:0000313" key="1">
    <source>
        <dbReference type="EMBL" id="KAA0197190.1"/>
    </source>
</evidence>
<sequence length="114" mass="12724">MVVELSVWRPKIPLSLSAMARARPPRPSLMLSQPLEGQLPVAESDPTLSDMDALMLIEREAQDVPLFVCPAGCLSKPITVGSVKFVLNVCPIIFLVLIHLRRKLSDVDELHNWR</sequence>
<proteinExistence type="predicted"/>
<keyword evidence="2" id="KW-1185">Reference proteome</keyword>
<dbReference type="AlphaFoldDB" id="A0A8E0RYR5"/>
<reference evidence="1" key="1">
    <citation type="submission" date="2019-05" db="EMBL/GenBank/DDBJ databases">
        <title>Annotation for the trematode Fasciolopsis buski.</title>
        <authorList>
            <person name="Choi Y.-J."/>
        </authorList>
    </citation>
    <scope>NUCLEOTIDE SEQUENCE</scope>
    <source>
        <strain evidence="1">HT</strain>
        <tissue evidence="1">Whole worm</tissue>
    </source>
</reference>
<name>A0A8E0RYR5_9TREM</name>
<dbReference type="EMBL" id="LUCM01002544">
    <property type="protein sequence ID" value="KAA0197190.1"/>
    <property type="molecule type" value="Genomic_DNA"/>
</dbReference>
<accession>A0A8E0RYR5</accession>
<organism evidence="1 2">
    <name type="scientific">Fasciolopsis buskii</name>
    <dbReference type="NCBI Taxonomy" id="27845"/>
    <lineage>
        <taxon>Eukaryota</taxon>
        <taxon>Metazoa</taxon>
        <taxon>Spiralia</taxon>
        <taxon>Lophotrochozoa</taxon>
        <taxon>Platyhelminthes</taxon>
        <taxon>Trematoda</taxon>
        <taxon>Digenea</taxon>
        <taxon>Plagiorchiida</taxon>
        <taxon>Echinostomata</taxon>
        <taxon>Echinostomatoidea</taxon>
        <taxon>Fasciolidae</taxon>
        <taxon>Fasciolopsis</taxon>
    </lineage>
</organism>